<evidence type="ECO:0000313" key="2">
    <source>
        <dbReference type="EMBL" id="NIJ01651.1"/>
    </source>
</evidence>
<keyword evidence="3" id="KW-1185">Reference proteome</keyword>
<dbReference type="Proteomes" id="UP000802392">
    <property type="component" value="Unassembled WGS sequence"/>
</dbReference>
<dbReference type="EMBL" id="JAAOZD010000003">
    <property type="protein sequence ID" value="NIJ01651.1"/>
    <property type="molecule type" value="Genomic_DNA"/>
</dbReference>
<protein>
    <submittedName>
        <fullName evidence="2">Cyanate permease</fullName>
    </submittedName>
</protein>
<gene>
    <name evidence="2" type="ORF">FHR86_001972</name>
</gene>
<dbReference type="SUPFAM" id="SSF103473">
    <property type="entry name" value="MFS general substrate transporter"/>
    <property type="match status" value="1"/>
</dbReference>
<feature type="transmembrane region" description="Helical" evidence="1">
    <location>
        <begin position="126"/>
        <end position="147"/>
    </location>
</feature>
<feature type="transmembrane region" description="Helical" evidence="1">
    <location>
        <begin position="190"/>
        <end position="211"/>
    </location>
</feature>
<feature type="transmembrane region" description="Helical" evidence="1">
    <location>
        <begin position="102"/>
        <end position="120"/>
    </location>
</feature>
<keyword evidence="1" id="KW-0812">Transmembrane</keyword>
<dbReference type="Gene3D" id="1.20.1250.20">
    <property type="entry name" value="MFS general substrate transporter like domains"/>
    <property type="match status" value="1"/>
</dbReference>
<reference evidence="2 3" key="1">
    <citation type="submission" date="2020-03" db="EMBL/GenBank/DDBJ databases">
        <title>Genomic Encyclopedia of Type Strains, Phase III (KMG-III): the genomes of soil and plant-associated and newly described type strains.</title>
        <authorList>
            <person name="Whitman W."/>
        </authorList>
    </citation>
    <scope>NUCLEOTIDE SEQUENCE [LARGE SCALE GENOMIC DNA]</scope>
    <source>
        <strain evidence="2 3">CECT 4207</strain>
    </source>
</reference>
<organism evidence="2 3">
    <name type="scientific">Paenarthrobacter ilicis</name>
    <dbReference type="NCBI Taxonomy" id="43665"/>
    <lineage>
        <taxon>Bacteria</taxon>
        <taxon>Bacillati</taxon>
        <taxon>Actinomycetota</taxon>
        <taxon>Actinomycetes</taxon>
        <taxon>Micrococcales</taxon>
        <taxon>Micrococcaceae</taxon>
        <taxon>Paenarthrobacter</taxon>
    </lineage>
</organism>
<feature type="transmembrane region" description="Helical" evidence="1">
    <location>
        <begin position="39"/>
        <end position="61"/>
    </location>
</feature>
<name>A0ABX0TL86_9MICC</name>
<dbReference type="InterPro" id="IPR036259">
    <property type="entry name" value="MFS_trans_sf"/>
</dbReference>
<keyword evidence="1" id="KW-0472">Membrane</keyword>
<sequence>MAILIAAALPITHMLPSRMCISEDQDAVASTSKVSPARYLVALASVLLFYIGAAAAWTFIAEPATKAGLSLETITTTLAIATFVGLVPSLFASIVGDTRFNTLIIVASFIGVLAGIYFLIGLTAAVAYIVASIVFQIAWNLLLPYLFSMVAATSTSPRVASTINLMAGGGLAIGPVAGGAVLESTGSIETLLWVSMAFIAAGLVCSGLVLLRRAPAPAVAAASPVKAVS</sequence>
<feature type="transmembrane region" description="Helical" evidence="1">
    <location>
        <begin position="73"/>
        <end position="95"/>
    </location>
</feature>
<keyword evidence="1" id="KW-1133">Transmembrane helix</keyword>
<evidence type="ECO:0000256" key="1">
    <source>
        <dbReference type="SAM" id="Phobius"/>
    </source>
</evidence>
<comment type="caution">
    <text evidence="2">The sequence shown here is derived from an EMBL/GenBank/DDBJ whole genome shotgun (WGS) entry which is preliminary data.</text>
</comment>
<evidence type="ECO:0000313" key="3">
    <source>
        <dbReference type="Proteomes" id="UP000802392"/>
    </source>
</evidence>
<accession>A0ABX0TL86</accession>
<proteinExistence type="predicted"/>
<feature type="transmembrane region" description="Helical" evidence="1">
    <location>
        <begin position="159"/>
        <end position="178"/>
    </location>
</feature>